<evidence type="ECO:0000313" key="1">
    <source>
        <dbReference type="EnsemblPlants" id="Pp3c20_7500V3.2"/>
    </source>
</evidence>
<protein>
    <submittedName>
        <fullName evidence="1">Uncharacterized protein</fullName>
    </submittedName>
</protein>
<reference evidence="1 2" key="2">
    <citation type="journal article" date="2018" name="Plant J.">
        <title>The Physcomitrella patens chromosome-scale assembly reveals moss genome structure and evolution.</title>
        <authorList>
            <person name="Lang D."/>
            <person name="Ullrich K.K."/>
            <person name="Murat F."/>
            <person name="Fuchs J."/>
            <person name="Jenkins J."/>
            <person name="Haas F.B."/>
            <person name="Piednoel M."/>
            <person name="Gundlach H."/>
            <person name="Van Bel M."/>
            <person name="Meyberg R."/>
            <person name="Vives C."/>
            <person name="Morata J."/>
            <person name="Symeonidi A."/>
            <person name="Hiss M."/>
            <person name="Muchero W."/>
            <person name="Kamisugi Y."/>
            <person name="Saleh O."/>
            <person name="Blanc G."/>
            <person name="Decker E.L."/>
            <person name="van Gessel N."/>
            <person name="Grimwood J."/>
            <person name="Hayes R.D."/>
            <person name="Graham S.W."/>
            <person name="Gunter L.E."/>
            <person name="McDaniel S.F."/>
            <person name="Hoernstein S.N.W."/>
            <person name="Larsson A."/>
            <person name="Li F.W."/>
            <person name="Perroud P.F."/>
            <person name="Phillips J."/>
            <person name="Ranjan P."/>
            <person name="Rokshar D.S."/>
            <person name="Rothfels C.J."/>
            <person name="Schneider L."/>
            <person name="Shu S."/>
            <person name="Stevenson D.W."/>
            <person name="Thummler F."/>
            <person name="Tillich M."/>
            <person name="Villarreal Aguilar J.C."/>
            <person name="Widiez T."/>
            <person name="Wong G.K."/>
            <person name="Wymore A."/>
            <person name="Zhang Y."/>
            <person name="Zimmer A.D."/>
            <person name="Quatrano R.S."/>
            <person name="Mayer K.F.X."/>
            <person name="Goodstein D."/>
            <person name="Casacuberta J.M."/>
            <person name="Vandepoele K."/>
            <person name="Reski R."/>
            <person name="Cuming A.C."/>
            <person name="Tuskan G.A."/>
            <person name="Maumus F."/>
            <person name="Salse J."/>
            <person name="Schmutz J."/>
            <person name="Rensing S.A."/>
        </authorList>
    </citation>
    <scope>NUCLEOTIDE SEQUENCE [LARGE SCALE GENOMIC DNA]</scope>
    <source>
        <strain evidence="1 2">cv. Gransden 2004</strain>
    </source>
</reference>
<reference evidence="1" key="3">
    <citation type="submission" date="2020-12" db="UniProtKB">
        <authorList>
            <consortium name="EnsemblPlants"/>
        </authorList>
    </citation>
    <scope>IDENTIFICATION</scope>
</reference>
<organism evidence="1 2">
    <name type="scientific">Physcomitrium patens</name>
    <name type="common">Spreading-leaved earth moss</name>
    <name type="synonym">Physcomitrella patens</name>
    <dbReference type="NCBI Taxonomy" id="3218"/>
    <lineage>
        <taxon>Eukaryota</taxon>
        <taxon>Viridiplantae</taxon>
        <taxon>Streptophyta</taxon>
        <taxon>Embryophyta</taxon>
        <taxon>Bryophyta</taxon>
        <taxon>Bryophytina</taxon>
        <taxon>Bryopsida</taxon>
        <taxon>Funariidae</taxon>
        <taxon>Funariales</taxon>
        <taxon>Funariaceae</taxon>
        <taxon>Physcomitrium</taxon>
    </lineage>
</organism>
<dbReference type="EnsemblPlants" id="Pp3c20_7500V3.2">
    <property type="protein sequence ID" value="Pp3c20_7500V3.2"/>
    <property type="gene ID" value="Pp3c20_7500"/>
</dbReference>
<dbReference type="Proteomes" id="UP000006727">
    <property type="component" value="Chromosome 20"/>
</dbReference>
<dbReference type="InParanoid" id="A0A7I4C330"/>
<evidence type="ECO:0000313" key="2">
    <source>
        <dbReference type="Proteomes" id="UP000006727"/>
    </source>
</evidence>
<dbReference type="EMBL" id="ABEU02000020">
    <property type="status" value="NOT_ANNOTATED_CDS"/>
    <property type="molecule type" value="Genomic_DNA"/>
</dbReference>
<keyword evidence="2" id="KW-1185">Reference proteome</keyword>
<proteinExistence type="predicted"/>
<dbReference type="Gramene" id="Pp3c20_7500V3.2">
    <property type="protein sequence ID" value="Pp3c20_7500V3.2"/>
    <property type="gene ID" value="Pp3c20_7500"/>
</dbReference>
<reference evidence="1 2" key="1">
    <citation type="journal article" date="2008" name="Science">
        <title>The Physcomitrella genome reveals evolutionary insights into the conquest of land by plants.</title>
        <authorList>
            <person name="Rensing S."/>
            <person name="Lang D."/>
            <person name="Zimmer A."/>
            <person name="Terry A."/>
            <person name="Salamov A."/>
            <person name="Shapiro H."/>
            <person name="Nishiyama T."/>
            <person name="Perroud P.-F."/>
            <person name="Lindquist E."/>
            <person name="Kamisugi Y."/>
            <person name="Tanahashi T."/>
            <person name="Sakakibara K."/>
            <person name="Fujita T."/>
            <person name="Oishi K."/>
            <person name="Shin-I T."/>
            <person name="Kuroki Y."/>
            <person name="Toyoda A."/>
            <person name="Suzuki Y."/>
            <person name="Hashimoto A."/>
            <person name="Yamaguchi K."/>
            <person name="Sugano A."/>
            <person name="Kohara Y."/>
            <person name="Fujiyama A."/>
            <person name="Anterola A."/>
            <person name="Aoki S."/>
            <person name="Ashton N."/>
            <person name="Barbazuk W.B."/>
            <person name="Barker E."/>
            <person name="Bennetzen J."/>
            <person name="Bezanilla M."/>
            <person name="Blankenship R."/>
            <person name="Cho S.H."/>
            <person name="Dutcher S."/>
            <person name="Estelle M."/>
            <person name="Fawcett J.A."/>
            <person name="Gundlach H."/>
            <person name="Hanada K."/>
            <person name="Heyl A."/>
            <person name="Hicks K.A."/>
            <person name="Hugh J."/>
            <person name="Lohr M."/>
            <person name="Mayer K."/>
            <person name="Melkozernov A."/>
            <person name="Murata T."/>
            <person name="Nelson D."/>
            <person name="Pils B."/>
            <person name="Prigge M."/>
            <person name="Reiss B."/>
            <person name="Renner T."/>
            <person name="Rombauts S."/>
            <person name="Rushton P."/>
            <person name="Sanderfoot A."/>
            <person name="Schween G."/>
            <person name="Shiu S.-H."/>
            <person name="Stueber K."/>
            <person name="Theodoulou F.L."/>
            <person name="Tu H."/>
            <person name="Van de Peer Y."/>
            <person name="Verrier P.J."/>
            <person name="Waters E."/>
            <person name="Wood A."/>
            <person name="Yang L."/>
            <person name="Cove D."/>
            <person name="Cuming A."/>
            <person name="Hasebe M."/>
            <person name="Lucas S."/>
            <person name="Mishler D.B."/>
            <person name="Reski R."/>
            <person name="Grigoriev I."/>
            <person name="Quatrano R.S."/>
            <person name="Boore J.L."/>
        </authorList>
    </citation>
    <scope>NUCLEOTIDE SEQUENCE [LARGE SCALE GENOMIC DNA]</scope>
    <source>
        <strain evidence="1 2">cv. Gransden 2004</strain>
    </source>
</reference>
<accession>A0A7I4C330</accession>
<name>A0A7I4C330_PHYPA</name>
<sequence>MVCSFITIDDDDAHLLRVIATTQSRFQCRSVLLICNSSKKIVICDLLSGLVYALSSQPLKRRSWAQLGD</sequence>
<dbReference type="AlphaFoldDB" id="A0A7I4C330"/>